<dbReference type="SMART" id="SM00255">
    <property type="entry name" value="TIR"/>
    <property type="match status" value="1"/>
</dbReference>
<dbReference type="GO" id="GO:0005634">
    <property type="term" value="C:nucleus"/>
    <property type="evidence" value="ECO:0000318"/>
    <property type="project" value="GO_Central"/>
</dbReference>
<protein>
    <recommendedName>
        <fullName evidence="1">ADP-ribosyl cyclase/cyclic ADP-ribose hydrolase</fullName>
        <ecNumber evidence="1">3.2.2.6</ecNumber>
    </recommendedName>
</protein>
<dbReference type="PANTHER" id="PTHR32009:SF39">
    <property type="entry name" value="TIR DOMAIN-CONTAINING PROTEIN"/>
    <property type="match status" value="1"/>
</dbReference>
<dbReference type="PANTHER" id="PTHR32009">
    <property type="entry name" value="TMV RESISTANCE PROTEIN N-LIKE"/>
    <property type="match status" value="1"/>
</dbReference>
<evidence type="ECO:0000313" key="6">
    <source>
        <dbReference type="EMBL" id="KCW81632.1"/>
    </source>
</evidence>
<evidence type="ECO:0000256" key="4">
    <source>
        <dbReference type="ARBA" id="ARBA00047304"/>
    </source>
</evidence>
<dbReference type="Gene3D" id="3.40.50.10140">
    <property type="entry name" value="Toll/interleukin-1 receptor homology (TIR) domain"/>
    <property type="match status" value="1"/>
</dbReference>
<evidence type="ECO:0000256" key="2">
    <source>
        <dbReference type="ARBA" id="ARBA00022801"/>
    </source>
</evidence>
<dbReference type="GO" id="GO:0007165">
    <property type="term" value="P:signal transduction"/>
    <property type="evidence" value="ECO:0000318"/>
    <property type="project" value="GO_Central"/>
</dbReference>
<accession>A0A059CTB7</accession>
<dbReference type="InterPro" id="IPR035897">
    <property type="entry name" value="Toll_tir_struct_dom_sf"/>
</dbReference>
<feature type="domain" description="TIR" evidence="5">
    <location>
        <begin position="18"/>
        <end position="152"/>
    </location>
</feature>
<dbReference type="InParanoid" id="A0A059CTB7"/>
<organism evidence="6">
    <name type="scientific">Eucalyptus grandis</name>
    <name type="common">Flooded gum</name>
    <dbReference type="NCBI Taxonomy" id="71139"/>
    <lineage>
        <taxon>Eukaryota</taxon>
        <taxon>Viridiplantae</taxon>
        <taxon>Streptophyta</taxon>
        <taxon>Embryophyta</taxon>
        <taxon>Tracheophyta</taxon>
        <taxon>Spermatophyta</taxon>
        <taxon>Magnoliopsida</taxon>
        <taxon>eudicotyledons</taxon>
        <taxon>Gunneridae</taxon>
        <taxon>Pentapetalae</taxon>
        <taxon>rosids</taxon>
        <taxon>malvids</taxon>
        <taxon>Myrtales</taxon>
        <taxon>Myrtaceae</taxon>
        <taxon>Myrtoideae</taxon>
        <taxon>Eucalypteae</taxon>
        <taxon>Eucalyptus</taxon>
    </lineage>
</organism>
<comment type="catalytic activity">
    <reaction evidence="4">
        <text>NAD(+) + H2O = ADP-D-ribose + nicotinamide + H(+)</text>
        <dbReference type="Rhea" id="RHEA:16301"/>
        <dbReference type="ChEBI" id="CHEBI:15377"/>
        <dbReference type="ChEBI" id="CHEBI:15378"/>
        <dbReference type="ChEBI" id="CHEBI:17154"/>
        <dbReference type="ChEBI" id="CHEBI:57540"/>
        <dbReference type="ChEBI" id="CHEBI:57967"/>
        <dbReference type="EC" id="3.2.2.6"/>
    </reaction>
    <physiologicalReaction direction="left-to-right" evidence="4">
        <dbReference type="Rhea" id="RHEA:16302"/>
    </physiologicalReaction>
</comment>
<dbReference type="Pfam" id="PF01582">
    <property type="entry name" value="TIR"/>
    <property type="match status" value="1"/>
</dbReference>
<name>A0A059CTB7_EUCGR</name>
<gene>
    <name evidence="6" type="ORF">EUGRSUZ_C02994</name>
</gene>
<evidence type="ECO:0000259" key="5">
    <source>
        <dbReference type="PROSITE" id="PS50104"/>
    </source>
</evidence>
<evidence type="ECO:0000256" key="3">
    <source>
        <dbReference type="ARBA" id="ARBA00023027"/>
    </source>
</evidence>
<reference evidence="6" key="1">
    <citation type="submission" date="2013-07" db="EMBL/GenBank/DDBJ databases">
        <title>The genome of Eucalyptus grandis.</title>
        <authorList>
            <person name="Schmutz J."/>
            <person name="Hayes R."/>
            <person name="Myburg A."/>
            <person name="Tuskan G."/>
            <person name="Grattapaglia D."/>
            <person name="Rokhsar D.S."/>
        </authorList>
    </citation>
    <scope>NUCLEOTIDE SEQUENCE</scope>
    <source>
        <tissue evidence="6">Leaf extractions</tissue>
    </source>
</reference>
<dbReference type="SUPFAM" id="SSF52200">
    <property type="entry name" value="Toll/Interleukin receptor TIR domain"/>
    <property type="match status" value="1"/>
</dbReference>
<dbReference type="AlphaFoldDB" id="A0A059CTB7"/>
<keyword evidence="3" id="KW-0520">NAD</keyword>
<dbReference type="Gramene" id="KCW81632">
    <property type="protein sequence ID" value="KCW81632"/>
    <property type="gene ID" value="EUGRSUZ_C02994"/>
</dbReference>
<dbReference type="InterPro" id="IPR000157">
    <property type="entry name" value="TIR_dom"/>
</dbReference>
<dbReference type="GO" id="GO:0061809">
    <property type="term" value="F:NAD+ nucleosidase activity, cyclic ADP-ribose generating"/>
    <property type="evidence" value="ECO:0007669"/>
    <property type="project" value="UniProtKB-EC"/>
</dbReference>
<proteinExistence type="predicted"/>
<sequence length="191" mass="21546">MANSEDGSSSDASRASRGEYQVFLNFKGPNTHHGFIDFLYHGLVDAGVHVLRDGDELCIGEVIGGILLRAINNSTIYILIFFWTYTSSKWCPCEFAHIVNNTSKSEGKKSIILIFLDVEREDVKLKTPQYSDTLLEHTSKFPDEVKAWRKALAEVDEIKEWNVERTKVGPCMKDKRQCGTLCGNYNIKGCC</sequence>
<dbReference type="EMBL" id="KK198755">
    <property type="protein sequence ID" value="KCW81632.1"/>
    <property type="molecule type" value="Genomic_DNA"/>
</dbReference>
<keyword evidence="2" id="KW-0378">Hydrolase</keyword>
<dbReference type="PROSITE" id="PS50104">
    <property type="entry name" value="TIR"/>
    <property type="match status" value="1"/>
</dbReference>
<evidence type="ECO:0000256" key="1">
    <source>
        <dbReference type="ARBA" id="ARBA00011982"/>
    </source>
</evidence>
<dbReference type="EC" id="3.2.2.6" evidence="1"/>